<keyword evidence="3 5" id="KW-1133">Transmembrane helix</keyword>
<dbReference type="RefSeq" id="XP_031022425.1">
    <property type="nucleotide sequence ID" value="XM_031171604.1"/>
</dbReference>
<dbReference type="Proteomes" id="UP000319731">
    <property type="component" value="Unassembled WGS sequence"/>
</dbReference>
<feature type="transmembrane region" description="Helical" evidence="5">
    <location>
        <begin position="105"/>
        <end position="124"/>
    </location>
</feature>
<comment type="subcellular location">
    <subcellularLocation>
        <location evidence="1">Membrane</location>
        <topology evidence="1">Multi-pass membrane protein</topology>
    </subcellularLocation>
</comment>
<feature type="transmembrane region" description="Helical" evidence="5">
    <location>
        <begin position="49"/>
        <end position="68"/>
    </location>
</feature>
<keyword evidence="7" id="KW-1185">Reference proteome</keyword>
<proteinExistence type="predicted"/>
<keyword evidence="4 5" id="KW-0472">Membrane</keyword>
<reference evidence="6 7" key="1">
    <citation type="journal article" date="2019" name="Sci. Rep.">
        <title>Comparative genomics of chytrid fungi reveal insights into the obligate biotrophic and pathogenic lifestyle of Synchytrium endobioticum.</title>
        <authorList>
            <person name="van de Vossenberg B.T.L.H."/>
            <person name="Warris S."/>
            <person name="Nguyen H.D.T."/>
            <person name="van Gent-Pelzer M.P.E."/>
            <person name="Joly D.L."/>
            <person name="van de Geest H.C."/>
            <person name="Bonants P.J.M."/>
            <person name="Smith D.S."/>
            <person name="Levesque C.A."/>
            <person name="van der Lee T.A.J."/>
        </authorList>
    </citation>
    <scope>NUCLEOTIDE SEQUENCE [LARGE SCALE GENOMIC DNA]</scope>
    <source>
        <strain evidence="6 7">JEL517</strain>
    </source>
</reference>
<dbReference type="PANTHER" id="PTHR36460:SF1">
    <property type="entry name" value="UPF0132 DOMAIN PROTEIN (AFU_ORTHOLOGUE AFUA_3G10255)"/>
    <property type="match status" value="1"/>
</dbReference>
<dbReference type="OrthoDB" id="5546837at2759"/>
<sequence>MGDSPYTALAGSSSQSQGYHEGFVSTAAIESQQVRVNKYETTLPLRVDLLSALAYSLGPISGVILLILETKNDYVRFHAWQSSLIFSFMVLMHFFWMFISSVISWLLFVVDLGLIGWLSYQAYINGDTLSRYELPYIGQIASRWVDTE</sequence>
<feature type="transmembrane region" description="Helical" evidence="5">
    <location>
        <begin position="80"/>
        <end position="99"/>
    </location>
</feature>
<gene>
    <name evidence="6" type="ORF">SmJEL517_g05678</name>
</gene>
<evidence type="ECO:0000256" key="4">
    <source>
        <dbReference type="ARBA" id="ARBA00023136"/>
    </source>
</evidence>
<evidence type="ECO:0000256" key="3">
    <source>
        <dbReference type="ARBA" id="ARBA00022989"/>
    </source>
</evidence>
<evidence type="ECO:0000256" key="1">
    <source>
        <dbReference type="ARBA" id="ARBA00004141"/>
    </source>
</evidence>
<accession>A0A507BZV6</accession>
<dbReference type="STRING" id="1806994.A0A507BZV6"/>
<evidence type="ECO:0000313" key="6">
    <source>
        <dbReference type="EMBL" id="TPX30865.1"/>
    </source>
</evidence>
<name>A0A507BZV6_9FUNG</name>
<dbReference type="GeneID" id="42006901"/>
<keyword evidence="2 5" id="KW-0812">Transmembrane</keyword>
<comment type="caution">
    <text evidence="6">The sequence shown here is derived from an EMBL/GenBank/DDBJ whole genome shotgun (WGS) entry which is preliminary data.</text>
</comment>
<dbReference type="EMBL" id="QEAO01000054">
    <property type="protein sequence ID" value="TPX30865.1"/>
    <property type="molecule type" value="Genomic_DNA"/>
</dbReference>
<dbReference type="PANTHER" id="PTHR36460">
    <property type="entry name" value="UPF0132 DOMAIN PROTEIN (AFU_ORTHOLOGUE AFUA_3G10255)"/>
    <property type="match status" value="1"/>
</dbReference>
<evidence type="ECO:0000313" key="7">
    <source>
        <dbReference type="Proteomes" id="UP000319731"/>
    </source>
</evidence>
<protein>
    <submittedName>
        <fullName evidence="6">Uncharacterized protein</fullName>
    </submittedName>
</protein>
<evidence type="ECO:0000256" key="5">
    <source>
        <dbReference type="SAM" id="Phobius"/>
    </source>
</evidence>
<dbReference type="AlphaFoldDB" id="A0A507BZV6"/>
<evidence type="ECO:0000256" key="2">
    <source>
        <dbReference type="ARBA" id="ARBA00022692"/>
    </source>
</evidence>
<organism evidence="6 7">
    <name type="scientific">Synchytrium microbalum</name>
    <dbReference type="NCBI Taxonomy" id="1806994"/>
    <lineage>
        <taxon>Eukaryota</taxon>
        <taxon>Fungi</taxon>
        <taxon>Fungi incertae sedis</taxon>
        <taxon>Chytridiomycota</taxon>
        <taxon>Chytridiomycota incertae sedis</taxon>
        <taxon>Chytridiomycetes</taxon>
        <taxon>Synchytriales</taxon>
        <taxon>Synchytriaceae</taxon>
        <taxon>Synchytrium</taxon>
    </lineage>
</organism>
<dbReference type="GO" id="GO:0016020">
    <property type="term" value="C:membrane"/>
    <property type="evidence" value="ECO:0007669"/>
    <property type="project" value="UniProtKB-SubCell"/>
</dbReference>